<feature type="transmembrane region" description="Helical" evidence="1">
    <location>
        <begin position="157"/>
        <end position="183"/>
    </location>
</feature>
<dbReference type="RefSeq" id="WP_056950887.1">
    <property type="nucleotide sequence ID" value="NZ_AZDY01000029.1"/>
</dbReference>
<comment type="caution">
    <text evidence="2">The sequence shown here is derived from an EMBL/GenBank/DDBJ whole genome shotgun (WGS) entry which is preliminary data.</text>
</comment>
<gene>
    <name evidence="2" type="ORF">FC78_GL000947</name>
</gene>
<accession>A0A0R1KL66</accession>
<dbReference type="EMBL" id="AZDY01000029">
    <property type="protein sequence ID" value="KRK83944.1"/>
    <property type="molecule type" value="Genomic_DNA"/>
</dbReference>
<protein>
    <submittedName>
        <fullName evidence="2">Uncharacterized protein</fullName>
    </submittedName>
</protein>
<feature type="transmembrane region" description="Helical" evidence="1">
    <location>
        <begin position="53"/>
        <end position="72"/>
    </location>
</feature>
<keyword evidence="1" id="KW-0472">Membrane</keyword>
<organism evidence="2 3">
    <name type="scientific">Companilactobacillus bobalius DSM 19674</name>
    <dbReference type="NCBI Taxonomy" id="1423788"/>
    <lineage>
        <taxon>Bacteria</taxon>
        <taxon>Bacillati</taxon>
        <taxon>Bacillota</taxon>
        <taxon>Bacilli</taxon>
        <taxon>Lactobacillales</taxon>
        <taxon>Lactobacillaceae</taxon>
        <taxon>Companilactobacillus</taxon>
        <taxon>Companilactobacillus bobalius</taxon>
    </lineage>
</organism>
<evidence type="ECO:0000313" key="3">
    <source>
        <dbReference type="Proteomes" id="UP000051515"/>
    </source>
</evidence>
<evidence type="ECO:0000256" key="1">
    <source>
        <dbReference type="SAM" id="Phobius"/>
    </source>
</evidence>
<name>A0A0R1KL66_9LACO</name>
<feature type="transmembrane region" description="Helical" evidence="1">
    <location>
        <begin position="93"/>
        <end position="112"/>
    </location>
</feature>
<dbReference type="OrthoDB" id="2248033at2"/>
<evidence type="ECO:0000313" key="2">
    <source>
        <dbReference type="EMBL" id="KRK83944.1"/>
    </source>
</evidence>
<proteinExistence type="predicted"/>
<keyword evidence="1" id="KW-0812">Transmembrane</keyword>
<reference evidence="2 3" key="1">
    <citation type="journal article" date="2015" name="Genome Announc.">
        <title>Expanding the biotechnology potential of lactobacilli through comparative genomics of 213 strains and associated genera.</title>
        <authorList>
            <person name="Sun Z."/>
            <person name="Harris H.M."/>
            <person name="McCann A."/>
            <person name="Guo C."/>
            <person name="Argimon S."/>
            <person name="Zhang W."/>
            <person name="Yang X."/>
            <person name="Jeffery I.B."/>
            <person name="Cooney J.C."/>
            <person name="Kagawa T.F."/>
            <person name="Liu W."/>
            <person name="Song Y."/>
            <person name="Salvetti E."/>
            <person name="Wrobel A."/>
            <person name="Rasinkangas P."/>
            <person name="Parkhill J."/>
            <person name="Rea M.C."/>
            <person name="O'Sullivan O."/>
            <person name="Ritari J."/>
            <person name="Douillard F.P."/>
            <person name="Paul Ross R."/>
            <person name="Yang R."/>
            <person name="Briner A.E."/>
            <person name="Felis G.E."/>
            <person name="de Vos W.M."/>
            <person name="Barrangou R."/>
            <person name="Klaenhammer T.R."/>
            <person name="Caufield P.W."/>
            <person name="Cui Y."/>
            <person name="Zhang H."/>
            <person name="O'Toole P.W."/>
        </authorList>
    </citation>
    <scope>NUCLEOTIDE SEQUENCE [LARGE SCALE GENOMIC DNA]</scope>
    <source>
        <strain evidence="2 3">DSM 19674</strain>
    </source>
</reference>
<keyword evidence="3" id="KW-1185">Reference proteome</keyword>
<dbReference type="AlphaFoldDB" id="A0A0R1KL66"/>
<feature type="transmembrane region" description="Helical" evidence="1">
    <location>
        <begin position="234"/>
        <end position="257"/>
    </location>
</feature>
<dbReference type="Proteomes" id="UP000051515">
    <property type="component" value="Unassembled WGS sequence"/>
</dbReference>
<feature type="transmembrane region" description="Helical" evidence="1">
    <location>
        <begin position="195"/>
        <end position="222"/>
    </location>
</feature>
<dbReference type="PATRIC" id="fig|1423788.3.peg.974"/>
<keyword evidence="1" id="KW-1133">Transmembrane helix</keyword>
<feature type="transmembrane region" description="Helical" evidence="1">
    <location>
        <begin position="21"/>
        <end position="41"/>
    </location>
</feature>
<sequence length="265" mass="31206">MTRMRTLNNQLFFNRWKMINLVFLINLMAFGIVMLIDVVSNKMTFKLVMFDKWYMYYMLLTFVAYLVTWVLLAKDNEQVLFSSKYRMIPITEWKLYLSNMLSSLLALIYFWFLEGIVNTIFGSIQANHFLVGNALTSILYTKAYYKLPNVDMTVRSFIIGFLSITLVWSIVTLVHFLISLISDKFALKKKRVIKYVLYFLITYICLMIFNSTVSGVFVLMYGDGFNVLEKINSMLLTSIFIFIGWIVVLTLINIYLLKKHIETDY</sequence>
<dbReference type="STRING" id="1423788.FC78_GL000947"/>